<keyword evidence="3" id="KW-1185">Reference proteome</keyword>
<dbReference type="EMBL" id="CP144106">
    <property type="protein sequence ID" value="WWC91698.1"/>
    <property type="molecule type" value="Genomic_DNA"/>
</dbReference>
<protein>
    <submittedName>
        <fullName evidence="2">Uncharacterized protein</fullName>
    </submittedName>
</protein>
<organism evidence="2 3">
    <name type="scientific">Kwoniella dendrophila CBS 6074</name>
    <dbReference type="NCBI Taxonomy" id="1295534"/>
    <lineage>
        <taxon>Eukaryota</taxon>
        <taxon>Fungi</taxon>
        <taxon>Dikarya</taxon>
        <taxon>Basidiomycota</taxon>
        <taxon>Agaricomycotina</taxon>
        <taxon>Tremellomycetes</taxon>
        <taxon>Tremellales</taxon>
        <taxon>Cryptococcaceae</taxon>
        <taxon>Kwoniella</taxon>
    </lineage>
</organism>
<evidence type="ECO:0000256" key="1">
    <source>
        <dbReference type="SAM" id="MobiDB-lite"/>
    </source>
</evidence>
<evidence type="ECO:0000313" key="2">
    <source>
        <dbReference type="EMBL" id="WWC91698.1"/>
    </source>
</evidence>
<accession>A0AAX4K3N4</accession>
<feature type="region of interest" description="Disordered" evidence="1">
    <location>
        <begin position="39"/>
        <end position="62"/>
    </location>
</feature>
<sequence length="100" mass="11598">MHNRSFKSINIKRSLSISHKQFKIDSNVEEEEDGFRRLLSLSPNPDSTFRDGDKQHPEKTTAKQVLRKVHKVEGDWDLVRQGDLDGYKHSVNVIRNPDTV</sequence>
<gene>
    <name evidence="2" type="ORF">L201_006644</name>
</gene>
<dbReference type="GeneID" id="91097313"/>
<name>A0AAX4K3N4_9TREE</name>
<proteinExistence type="predicted"/>
<evidence type="ECO:0000313" key="3">
    <source>
        <dbReference type="Proteomes" id="UP001355207"/>
    </source>
</evidence>
<dbReference type="RefSeq" id="XP_066078460.1">
    <property type="nucleotide sequence ID" value="XM_066222363.1"/>
</dbReference>
<dbReference type="Proteomes" id="UP001355207">
    <property type="component" value="Chromosome 9"/>
</dbReference>
<feature type="compositionally biased region" description="Basic and acidic residues" evidence="1">
    <location>
        <begin position="48"/>
        <end position="61"/>
    </location>
</feature>
<reference evidence="2 3" key="1">
    <citation type="submission" date="2024-01" db="EMBL/GenBank/DDBJ databases">
        <title>Comparative genomics of Cryptococcus and Kwoniella reveals pathogenesis evolution and contrasting modes of karyotype evolution via chromosome fusion or intercentromeric recombination.</title>
        <authorList>
            <person name="Coelho M.A."/>
            <person name="David-Palma M."/>
            <person name="Shea T."/>
            <person name="Bowers K."/>
            <person name="McGinley-Smith S."/>
            <person name="Mohammad A.W."/>
            <person name="Gnirke A."/>
            <person name="Yurkov A.M."/>
            <person name="Nowrousian M."/>
            <person name="Sun S."/>
            <person name="Cuomo C.A."/>
            <person name="Heitman J."/>
        </authorList>
    </citation>
    <scope>NUCLEOTIDE SEQUENCE [LARGE SCALE GENOMIC DNA]</scope>
    <source>
        <strain evidence="2 3">CBS 6074</strain>
    </source>
</reference>
<dbReference type="AlphaFoldDB" id="A0AAX4K3N4"/>